<feature type="region of interest" description="Disordered" evidence="2">
    <location>
        <begin position="284"/>
        <end position="312"/>
    </location>
</feature>
<dbReference type="PROSITE" id="PS51319">
    <property type="entry name" value="TFIIS_N"/>
    <property type="match status" value="1"/>
</dbReference>
<feature type="domain" description="TFIIS N-terminal" evidence="3">
    <location>
        <begin position="84"/>
        <end position="164"/>
    </location>
</feature>
<reference evidence="4 5" key="1">
    <citation type="journal article" date="2018" name="PLoS Genet.">
        <title>Population sequencing reveals clonal diversity and ancestral inbreeding in the grapevine cultivar Chardonnay.</title>
        <authorList>
            <person name="Roach M.J."/>
            <person name="Johnson D.L."/>
            <person name="Bohlmann J."/>
            <person name="van Vuuren H.J."/>
            <person name="Jones S.J."/>
            <person name="Pretorius I.S."/>
            <person name="Schmidt S.A."/>
            <person name="Borneman A.R."/>
        </authorList>
    </citation>
    <scope>NUCLEOTIDE SEQUENCE [LARGE SCALE GENOMIC DNA]</scope>
    <source>
        <strain evidence="5">cv. Chardonnay</strain>
        <tissue evidence="4">Leaf</tissue>
    </source>
</reference>
<dbReference type="Gene3D" id="1.20.930.10">
    <property type="entry name" value="Conserved domain common to transcription factors TFIIS, elongin A, CRSP70"/>
    <property type="match status" value="1"/>
</dbReference>
<feature type="region of interest" description="Disordered" evidence="2">
    <location>
        <begin position="195"/>
        <end position="238"/>
    </location>
</feature>
<feature type="compositionally biased region" description="Low complexity" evidence="2">
    <location>
        <begin position="291"/>
        <end position="303"/>
    </location>
</feature>
<evidence type="ECO:0000313" key="5">
    <source>
        <dbReference type="Proteomes" id="UP000288805"/>
    </source>
</evidence>
<feature type="region of interest" description="Disordered" evidence="2">
    <location>
        <begin position="245"/>
        <end position="264"/>
    </location>
</feature>
<dbReference type="GO" id="GO:0005634">
    <property type="term" value="C:nucleus"/>
    <property type="evidence" value="ECO:0007669"/>
    <property type="project" value="UniProtKB-SubCell"/>
</dbReference>
<gene>
    <name evidence="4" type="ORF">CK203_075550</name>
</gene>
<keyword evidence="1" id="KW-0539">Nucleus</keyword>
<dbReference type="EMBL" id="QGNW01001504">
    <property type="protein sequence ID" value="RVW38570.1"/>
    <property type="molecule type" value="Genomic_DNA"/>
</dbReference>
<proteinExistence type="predicted"/>
<feature type="region of interest" description="Disordered" evidence="2">
    <location>
        <begin position="694"/>
        <end position="715"/>
    </location>
</feature>
<protein>
    <recommendedName>
        <fullName evidence="3">TFIIS N-terminal domain-containing protein</fullName>
    </recommendedName>
</protein>
<feature type="region of interest" description="Disordered" evidence="2">
    <location>
        <begin position="464"/>
        <end position="506"/>
    </location>
</feature>
<dbReference type="SUPFAM" id="SSF47676">
    <property type="entry name" value="Conserved domain common to transcription factors TFIIS, elongin A, CRSP70"/>
    <property type="match status" value="1"/>
</dbReference>
<accession>A0A438DT28</accession>
<dbReference type="AlphaFoldDB" id="A0A438DT28"/>
<dbReference type="PANTHER" id="PTHR47292">
    <property type="entry name" value="TRANSCRIPTION ELONGATION FACTOR (TFIIS) FAMILY PROTEIN-RELATED"/>
    <property type="match status" value="1"/>
</dbReference>
<dbReference type="PANTHER" id="PTHR47292:SF1">
    <property type="entry name" value="TRANSCRIPTION ELONGATION FACTOR (TFIIS) FAMILY PROTEIN"/>
    <property type="match status" value="1"/>
</dbReference>
<dbReference type="InterPro" id="IPR035441">
    <property type="entry name" value="TFIIS/LEDGF_dom_sf"/>
</dbReference>
<comment type="subcellular location">
    <subcellularLocation>
        <location evidence="1">Nucleus</location>
    </subcellularLocation>
</comment>
<name>A0A438DT28_VITVI</name>
<feature type="region of interest" description="Disordered" evidence="2">
    <location>
        <begin position="367"/>
        <end position="386"/>
    </location>
</feature>
<organism evidence="4 5">
    <name type="scientific">Vitis vinifera</name>
    <name type="common">Grape</name>
    <dbReference type="NCBI Taxonomy" id="29760"/>
    <lineage>
        <taxon>Eukaryota</taxon>
        <taxon>Viridiplantae</taxon>
        <taxon>Streptophyta</taxon>
        <taxon>Embryophyta</taxon>
        <taxon>Tracheophyta</taxon>
        <taxon>Spermatophyta</taxon>
        <taxon>Magnoliopsida</taxon>
        <taxon>eudicotyledons</taxon>
        <taxon>Gunneridae</taxon>
        <taxon>Pentapetalae</taxon>
        <taxon>rosids</taxon>
        <taxon>Vitales</taxon>
        <taxon>Vitaceae</taxon>
        <taxon>Viteae</taxon>
        <taxon>Vitis</taxon>
    </lineage>
</organism>
<feature type="compositionally biased region" description="Basic and acidic residues" evidence="2">
    <location>
        <begin position="252"/>
        <end position="264"/>
    </location>
</feature>
<sequence>MVKKSNLLESKMTLEDFFTLTEMKDGLMVLSRVEELVRVMQKDSNCVVKNFPEAARQWSAVASALAATENKDSLDLFIRLDGIRFLKHWLQEAQKCTEDNIDCSVEESITSLLGALEKLPIDQECSKSSGIEVTVKNLFGHKSSRVVDRAKALYHSWNKGRNNDSDNSNVVRDGTCYDNEVSASAVVAVESGSSEHSAVEISSLRENGNAEKAGEENFSTKTEFSTPPEGTASTEALDCSVSGKGDIEESLDASKPKDSTDDVKRTKFSEGCMLGPMEVSSDAVTSMPVCSSSPSDYPSQGSDKNPDIPSHLDVKVRDSCPKSCPDSDLNMIASESSKMKVKHKATGECGECLPNVLRELTCEVDSLSKPENPESSFSRAEDTSSVKDVGELSMEVGRGEDSVITDNLSKLKTVTKDSDRMDGRLQSEPKCAVNDDALEVAQRIAGELEEELGYYSEPFCSSSEKRYSKMDQPGSPDSVNGKPVHGTEATQNLSGGASHCEGNNVDTEPEDCIQDTVSSLVTGNAQEVASNSGKGMLGFDLNEEIYPEEMDCPKTPMSAPISILATSGPPAVARPPLVPIQVEGGSAVTSAFHPADLEKTSDVYKTVSAEGSSYSLKQRQDLLEIDLNVADDGVDGAADTIITDQIPASSGIISGESLVEVNSKRAERLNLDLNRVGDDDDAPSSHRREVDSFYHNLDEHRSPSHAASSSSRQPSMINIDLNENLSFTNDMYDQQNDLGQSSSKEMSASVGFKQEDSDVLIIGSRAPVNGRNFTPSQSLLLNGQVGNSSRGTNLARPQGVMEFQHPVACASSPFGYSGFIMGPSMTLSTVSGPGSIPYMIDSRGAPIVPQIMGSAVTFPPSCSPQPFLMGMNSQPFHVNGVKPAKAGFDLNSSLMVEGGNRETGALRPGQSQLMEGSMWSTSQCLNSGIGMKRSEPDGGMEHYPFSYKQQRVWQ</sequence>
<evidence type="ECO:0000313" key="4">
    <source>
        <dbReference type="EMBL" id="RVW38570.1"/>
    </source>
</evidence>
<dbReference type="Pfam" id="PF08711">
    <property type="entry name" value="Med26"/>
    <property type="match status" value="1"/>
</dbReference>
<comment type="caution">
    <text evidence="4">The sequence shown here is derived from an EMBL/GenBank/DDBJ whole genome shotgun (WGS) entry which is preliminary data.</text>
</comment>
<feature type="compositionally biased region" description="Low complexity" evidence="2">
    <location>
        <begin position="704"/>
        <end position="715"/>
    </location>
</feature>
<evidence type="ECO:0000256" key="2">
    <source>
        <dbReference type="SAM" id="MobiDB-lite"/>
    </source>
</evidence>
<feature type="compositionally biased region" description="Low complexity" evidence="2">
    <location>
        <begin position="195"/>
        <end position="207"/>
    </location>
</feature>
<evidence type="ECO:0000259" key="3">
    <source>
        <dbReference type="PROSITE" id="PS51319"/>
    </source>
</evidence>
<dbReference type="InterPro" id="IPR017923">
    <property type="entry name" value="TFIIS_N"/>
</dbReference>
<dbReference type="Proteomes" id="UP000288805">
    <property type="component" value="Unassembled WGS sequence"/>
</dbReference>
<evidence type="ECO:0000256" key="1">
    <source>
        <dbReference type="PROSITE-ProRule" id="PRU00649"/>
    </source>
</evidence>